<feature type="compositionally biased region" description="Polar residues" evidence="1">
    <location>
        <begin position="108"/>
        <end position="120"/>
    </location>
</feature>
<dbReference type="PANTHER" id="PTHR42069:SF1">
    <property type="entry name" value="MARVEL DOMAIN-CONTAINING PROTEIN"/>
    <property type="match status" value="1"/>
</dbReference>
<evidence type="ECO:0000256" key="1">
    <source>
        <dbReference type="SAM" id="MobiDB-lite"/>
    </source>
</evidence>
<gene>
    <name evidence="3" type="ORF">K504DRAFT_506007</name>
</gene>
<feature type="region of interest" description="Disordered" evidence="1">
    <location>
        <begin position="1"/>
        <end position="121"/>
    </location>
</feature>
<sequence>MASNSYYNSHPAYIPPPPPHFDDKDEAHFHLLGSPPPNLQEHPAHRDFVDSSQQQHLLSHSSPSPSPGKRMSSGSQGCSQPGRSSGPTSPLKPFHWKAKMDHSHQKHVSQSTSYHGSTGSLDGFEQIQATRKEDEKLKARIRRLRLVTRILALVISVAVFVPITLTLHKYLTTRNVFHMAPSVTGQPVNRTAWAKDSKAWPTYMYFGVALVSLILNFVIIFSYKFGVKYANKAAIIATTSNWIVMAANLIVWSVAASLYRTEKDKGGKSNDLWGWTCSPAAKKIQKEFAGEVDFDRFCNVQSISWYIGLVQVAVTALTICTYIMVYMRRKAKKNLKKHDSMLRVVEAKAGR</sequence>
<evidence type="ECO:0008006" key="5">
    <source>
        <dbReference type="Google" id="ProtNLM"/>
    </source>
</evidence>
<evidence type="ECO:0000256" key="2">
    <source>
        <dbReference type="SAM" id="Phobius"/>
    </source>
</evidence>
<feature type="compositionally biased region" description="Polar residues" evidence="1">
    <location>
        <begin position="72"/>
        <end position="88"/>
    </location>
</feature>
<feature type="transmembrane region" description="Helical" evidence="2">
    <location>
        <begin position="235"/>
        <end position="259"/>
    </location>
</feature>
<feature type="transmembrane region" description="Helical" evidence="2">
    <location>
        <begin position="303"/>
        <end position="327"/>
    </location>
</feature>
<dbReference type="AlphaFoldDB" id="A0A6G1JZA9"/>
<keyword evidence="4" id="KW-1185">Reference proteome</keyword>
<reference evidence="3" key="1">
    <citation type="journal article" date="2020" name="Stud. Mycol.">
        <title>101 Dothideomycetes genomes: a test case for predicting lifestyles and emergence of pathogens.</title>
        <authorList>
            <person name="Haridas S."/>
            <person name="Albert R."/>
            <person name="Binder M."/>
            <person name="Bloem J."/>
            <person name="Labutti K."/>
            <person name="Salamov A."/>
            <person name="Andreopoulos B."/>
            <person name="Baker S."/>
            <person name="Barry K."/>
            <person name="Bills G."/>
            <person name="Bluhm B."/>
            <person name="Cannon C."/>
            <person name="Castanera R."/>
            <person name="Culley D."/>
            <person name="Daum C."/>
            <person name="Ezra D."/>
            <person name="Gonzalez J."/>
            <person name="Henrissat B."/>
            <person name="Kuo A."/>
            <person name="Liang C."/>
            <person name="Lipzen A."/>
            <person name="Lutzoni F."/>
            <person name="Magnuson J."/>
            <person name="Mondo S."/>
            <person name="Nolan M."/>
            <person name="Ohm R."/>
            <person name="Pangilinan J."/>
            <person name="Park H.-J."/>
            <person name="Ramirez L."/>
            <person name="Alfaro M."/>
            <person name="Sun H."/>
            <person name="Tritt A."/>
            <person name="Yoshinaga Y."/>
            <person name="Zwiers L.-H."/>
            <person name="Turgeon B."/>
            <person name="Goodwin S."/>
            <person name="Spatafora J."/>
            <person name="Crous P."/>
            <person name="Grigoriev I."/>
        </authorList>
    </citation>
    <scope>NUCLEOTIDE SEQUENCE</scope>
    <source>
        <strain evidence="3">CBS 279.74</strain>
    </source>
</reference>
<keyword evidence="2" id="KW-1133">Transmembrane helix</keyword>
<accession>A0A6G1JZA9</accession>
<dbReference type="Proteomes" id="UP000799428">
    <property type="component" value="Unassembled WGS sequence"/>
</dbReference>
<dbReference type="EMBL" id="MU005778">
    <property type="protein sequence ID" value="KAF2705602.1"/>
    <property type="molecule type" value="Genomic_DNA"/>
</dbReference>
<name>A0A6G1JZA9_9PLEO</name>
<keyword evidence="2" id="KW-0472">Membrane</keyword>
<protein>
    <recommendedName>
        <fullName evidence="5">MARVEL domain-containing protein</fullName>
    </recommendedName>
</protein>
<keyword evidence="2" id="KW-0812">Transmembrane</keyword>
<proteinExistence type="predicted"/>
<organism evidence="3 4">
    <name type="scientific">Pleomassaria siparia CBS 279.74</name>
    <dbReference type="NCBI Taxonomy" id="1314801"/>
    <lineage>
        <taxon>Eukaryota</taxon>
        <taxon>Fungi</taxon>
        <taxon>Dikarya</taxon>
        <taxon>Ascomycota</taxon>
        <taxon>Pezizomycotina</taxon>
        <taxon>Dothideomycetes</taxon>
        <taxon>Pleosporomycetidae</taxon>
        <taxon>Pleosporales</taxon>
        <taxon>Pleomassariaceae</taxon>
        <taxon>Pleomassaria</taxon>
    </lineage>
</organism>
<evidence type="ECO:0000313" key="3">
    <source>
        <dbReference type="EMBL" id="KAF2705602.1"/>
    </source>
</evidence>
<evidence type="ECO:0000313" key="4">
    <source>
        <dbReference type="Proteomes" id="UP000799428"/>
    </source>
</evidence>
<feature type="compositionally biased region" description="Basic and acidic residues" evidence="1">
    <location>
        <begin position="20"/>
        <end position="29"/>
    </location>
</feature>
<feature type="compositionally biased region" description="Low complexity" evidence="1">
    <location>
        <begin position="51"/>
        <end position="63"/>
    </location>
</feature>
<feature type="transmembrane region" description="Helical" evidence="2">
    <location>
        <begin position="146"/>
        <end position="165"/>
    </location>
</feature>
<dbReference type="OrthoDB" id="5371583at2759"/>
<feature type="transmembrane region" description="Helical" evidence="2">
    <location>
        <begin position="203"/>
        <end position="223"/>
    </location>
</feature>
<dbReference type="PANTHER" id="PTHR42069">
    <property type="entry name" value="HYPHAL ANASTAMOSIS-8 PROTEIN"/>
    <property type="match status" value="1"/>
</dbReference>